<dbReference type="FunFam" id="3.40.50.10190:FF:000029">
    <property type="entry name" value="DNA topoisomerase II binding protein 1"/>
    <property type="match status" value="1"/>
</dbReference>
<dbReference type="CDD" id="cd17738">
    <property type="entry name" value="BRCT_TopBP1_rpt7"/>
    <property type="match status" value="1"/>
</dbReference>
<dbReference type="InterPro" id="IPR049542">
    <property type="entry name" value="TopBP1-like_BRCT0"/>
</dbReference>
<dbReference type="InterPro" id="IPR044737">
    <property type="entry name" value="TopBP1_BRCT_1"/>
</dbReference>
<feature type="region of interest" description="Disordered" evidence="15">
    <location>
        <begin position="1691"/>
        <end position="1710"/>
    </location>
</feature>
<evidence type="ECO:0000256" key="7">
    <source>
        <dbReference type="ARBA" id="ARBA00022553"/>
    </source>
</evidence>
<dbReference type="GO" id="GO:0005694">
    <property type="term" value="C:chromosome"/>
    <property type="evidence" value="ECO:0007669"/>
    <property type="project" value="UniProtKB-SubCell"/>
</dbReference>
<dbReference type="FunFam" id="3.40.50.10190:FF:000010">
    <property type="entry name" value="DNA topoisomerase II binding protein 1"/>
    <property type="match status" value="1"/>
</dbReference>
<dbReference type="CDD" id="cd17749">
    <property type="entry name" value="BRCT_TopBP1_rpt4"/>
    <property type="match status" value="1"/>
</dbReference>
<dbReference type="InterPro" id="IPR059215">
    <property type="entry name" value="BRCT2_TopBP1-like"/>
</dbReference>
<keyword evidence="9" id="KW-0227">DNA damage</keyword>
<dbReference type="GO" id="GO:0007095">
    <property type="term" value="P:mitotic G2 DNA damage checkpoint signaling"/>
    <property type="evidence" value="ECO:0007669"/>
    <property type="project" value="TreeGrafter"/>
</dbReference>
<accession>A0AAN8JML2</accession>
<evidence type="ECO:0000256" key="5">
    <source>
        <dbReference type="ARBA" id="ARBA00022454"/>
    </source>
</evidence>
<evidence type="ECO:0000256" key="12">
    <source>
        <dbReference type="ARBA" id="ARBA00023212"/>
    </source>
</evidence>
<feature type="compositionally biased region" description="Basic and acidic residues" evidence="15">
    <location>
        <begin position="281"/>
        <end position="291"/>
    </location>
</feature>
<feature type="compositionally biased region" description="Polar residues" evidence="15">
    <location>
        <begin position="1369"/>
        <end position="1378"/>
    </location>
</feature>
<feature type="compositionally biased region" description="Basic and acidic residues" evidence="15">
    <location>
        <begin position="1242"/>
        <end position="1252"/>
    </location>
</feature>
<feature type="compositionally biased region" description="Polar residues" evidence="15">
    <location>
        <begin position="292"/>
        <end position="302"/>
    </location>
</feature>
<evidence type="ECO:0000256" key="14">
    <source>
        <dbReference type="ARBA" id="ARBA00061360"/>
    </source>
</evidence>
<feature type="region of interest" description="Disordered" evidence="15">
    <location>
        <begin position="455"/>
        <end position="479"/>
    </location>
</feature>
<feature type="domain" description="BRCT" evidence="16">
    <location>
        <begin position="1034"/>
        <end position="1125"/>
    </location>
</feature>
<evidence type="ECO:0000259" key="16">
    <source>
        <dbReference type="PROSITE" id="PS50172"/>
    </source>
</evidence>
<dbReference type="InterPro" id="IPR036420">
    <property type="entry name" value="BRCT_dom_sf"/>
</dbReference>
<keyword evidence="12" id="KW-0206">Cytoskeleton</keyword>
<feature type="region of interest" description="Disordered" evidence="15">
    <location>
        <begin position="756"/>
        <end position="900"/>
    </location>
</feature>
<evidence type="ECO:0000256" key="9">
    <source>
        <dbReference type="ARBA" id="ARBA00022763"/>
    </source>
</evidence>
<dbReference type="CDD" id="cd17737">
    <property type="entry name" value="BRCT_TopBP1_rpt1"/>
    <property type="match status" value="1"/>
</dbReference>
<comment type="similarity">
    <text evidence="14">Belongs to the TOPBP1 family.</text>
</comment>
<dbReference type="Pfam" id="PF21298">
    <property type="entry name" value="TopBP1_BRCT0"/>
    <property type="match status" value="1"/>
</dbReference>
<name>A0AAN8JML2_PATCE</name>
<dbReference type="CDD" id="cd18434">
    <property type="entry name" value="BRCT_TopBP1_rpt5"/>
    <property type="match status" value="1"/>
</dbReference>
<feature type="compositionally biased region" description="Polar residues" evidence="15">
    <location>
        <begin position="1298"/>
        <end position="1309"/>
    </location>
</feature>
<dbReference type="PROSITE" id="PS50172">
    <property type="entry name" value="BRCT"/>
    <property type="match status" value="7"/>
</dbReference>
<dbReference type="CDD" id="cd17727">
    <property type="entry name" value="BRCT_TopBP1_rpt6"/>
    <property type="match status" value="1"/>
</dbReference>
<evidence type="ECO:0000256" key="11">
    <source>
        <dbReference type="ARBA" id="ARBA00023204"/>
    </source>
</evidence>
<feature type="domain" description="BRCT" evidence="16">
    <location>
        <begin position="1463"/>
        <end position="1545"/>
    </location>
</feature>
<feature type="compositionally biased region" description="Basic and acidic residues" evidence="15">
    <location>
        <begin position="854"/>
        <end position="869"/>
    </location>
</feature>
<evidence type="ECO:0000256" key="8">
    <source>
        <dbReference type="ARBA" id="ARBA00022737"/>
    </source>
</evidence>
<proteinExistence type="inferred from homology"/>
<dbReference type="GO" id="GO:0005813">
    <property type="term" value="C:centrosome"/>
    <property type="evidence" value="ECO:0007669"/>
    <property type="project" value="UniProtKB-SubCell"/>
</dbReference>
<keyword evidence="11" id="KW-0234">DNA repair</keyword>
<dbReference type="PANTHER" id="PTHR13561:SF20">
    <property type="entry name" value="DNA TOPOISOMERASE 2-BINDING PROTEIN 1"/>
    <property type="match status" value="1"/>
</dbReference>
<evidence type="ECO:0000256" key="2">
    <source>
        <dbReference type="ARBA" id="ARBA00004286"/>
    </source>
</evidence>
<dbReference type="GO" id="GO:0003677">
    <property type="term" value="F:DNA binding"/>
    <property type="evidence" value="ECO:0007669"/>
    <property type="project" value="UniProtKB-KW"/>
</dbReference>
<feature type="compositionally biased region" description="Basic residues" evidence="15">
    <location>
        <begin position="1284"/>
        <end position="1295"/>
    </location>
</feature>
<feature type="compositionally biased region" description="Polar residues" evidence="15">
    <location>
        <begin position="1132"/>
        <end position="1142"/>
    </location>
</feature>
<evidence type="ECO:0000256" key="4">
    <source>
        <dbReference type="ARBA" id="ARBA00004647"/>
    </source>
</evidence>
<comment type="caution">
    <text evidence="17">The sequence shown here is derived from an EMBL/GenBank/DDBJ whole genome shotgun (WGS) entry which is preliminary data.</text>
</comment>
<dbReference type="Proteomes" id="UP001347796">
    <property type="component" value="Unassembled WGS sequence"/>
</dbReference>
<dbReference type="GO" id="GO:0033314">
    <property type="term" value="P:mitotic DNA replication checkpoint signaling"/>
    <property type="evidence" value="ECO:0007669"/>
    <property type="project" value="TreeGrafter"/>
</dbReference>
<keyword evidence="5" id="KW-0158">Chromosome</keyword>
<feature type="compositionally biased region" description="Basic and acidic residues" evidence="15">
    <location>
        <begin position="790"/>
        <end position="827"/>
    </location>
</feature>
<keyword evidence="10" id="KW-0238">DNA-binding</keyword>
<feature type="domain" description="BRCT" evidence="16">
    <location>
        <begin position="361"/>
        <end position="451"/>
    </location>
</feature>
<feature type="compositionally biased region" description="Basic and acidic residues" evidence="15">
    <location>
        <begin position="878"/>
        <end position="893"/>
    </location>
</feature>
<keyword evidence="7" id="KW-0597">Phosphoprotein</keyword>
<evidence type="ECO:0000256" key="13">
    <source>
        <dbReference type="ARBA" id="ARBA00023242"/>
    </source>
</evidence>
<dbReference type="SUPFAM" id="SSF52113">
    <property type="entry name" value="BRCT domain"/>
    <property type="match status" value="7"/>
</dbReference>
<evidence type="ECO:0000256" key="10">
    <source>
        <dbReference type="ARBA" id="ARBA00023125"/>
    </source>
</evidence>
<feature type="region of interest" description="Disordered" evidence="15">
    <location>
        <begin position="929"/>
        <end position="968"/>
    </location>
</feature>
<dbReference type="FunFam" id="3.40.50.10190:FF:000020">
    <property type="entry name" value="DNA topoisomerase II binding protein 1"/>
    <property type="match status" value="1"/>
</dbReference>
<feature type="compositionally biased region" description="Basic and acidic residues" evidence="15">
    <location>
        <begin position="1395"/>
        <end position="1420"/>
    </location>
</feature>
<feature type="region of interest" description="Disordered" evidence="15">
    <location>
        <begin position="1366"/>
        <end position="1385"/>
    </location>
</feature>
<sequence length="1710" mass="190824">MSEVEVMRCVQSTDENSTPGLQEAYEALCSHGFKTEWTTPDECLQIDEKVRTIAFVFDPFEGAAFVHLANLGFRILGPQCVLSCLLMKIDIPRNGCPVYNLAMKNLTVSCTSIDKQMRDEIHHRVQLMGGSISRDFTEHVTHLISGEVGSKKYQVAAALKKEIMSPEWVQAVWEKSRSRHVHASDDQFSKYRCPLFKGFCISVSGLPQDERKEIRKLIESEGGIYSGEMKMNSCTHLVINEPKGTKYEFAIKWNIHTVSSKWIYVSIEKGYCEKEEDYFTDSERSPSDNRTNRSSHATSTPTKDICKIQESHLGDISAISNSSIMAGGHQVNESTALQMSRRVSVVDQSRISLDVDLNKTTSVLFLDGLKIYLSGFRNPSLDKLRKIINAGGATRFNSINEGVTHVIIGEPIESDLNLLTSGEYRPFPVTAQWLVDCFKMEKHLDESNYLCLNLPAPQPNSPQVKNKSKSKTTKSSHESTLQAAAVNFQDDMEMDDILSQYLPNQNNNHKEETIQEAEIEPDLQLEPEVETQDESTFVEGKIFSGKKFIFLGFDEGEQSSLYEFVVERGGKIIPQNKRKVADYGVVPVFGYPVTVAVQEVVTYAWVQMCIEEDQLFDIDSNTLFRPMDIIDETKPLKGCVISVSGFSGTQRGCITDLAEILGAICQDYFMKNASKGHLKCSHLVVNEPKGSKYAASVKWNIPAVDKEWVFSCAQSGKRLPEENFLIETFSRTVQKPRKEPQATIIKPPNNIQISEAEQAPASSKDPPVKKQAPETISSKETPEPTSSKEPPAEKQAHEPACSKESAAKRLAREPTSSKEPPAKKHISDPAMTNGPSAKKHISDPAISDGDSDEIIFKGHNSEKQTKVSNEKINVQSSNDEKALRSSGEGEEKVPSSSAEEVRCNVANPMEGIVDRVRSRALQDNQLVNVRQEQTDSPQIKPKHSRLQELKNPNTPGPGTPTMDTPSKFMKPGIDFNPNYSFTDLMKKYQSPENRRDSFDELCSQTLKAAVEKSAIPVDRCPTPLVSRKESIVPAVVRPLSGVTIYVSKKLSAKISQFHDIVSELGGDYQWKYTPSCTHVIFQGRANDVNKEFRKARDENKFIVSPHWLQACQEQQVKVQESLFPHNYNPKLSLNVMSKSTPRATPVRPARQAVRSTRSNNSQSTSPKPVPKLNLNMLSDAMSGTDNKTSSESERDARKDGDQSKKEKTGSEKDETKNSTDTDRSPVVGRENNKLKSSSGSDSNKDRISNDVDDKLEEVEKDSGGTLEMRMAISKQLDDMMASAKSKKPTKRKSLKRLNSSGQLNSSDSRPSSRQETWDKNPDKRKTRSTGKTNEEFSGPTESQSVLVTWDDPVGRLEKEKLAAKLEQACSPTQTQNTDDCMAGLDMPQDAQYSDVEDRANTSSDSDTRKHDSPRDTRTHTPEAPSLAFPINRKSVAIKSPEPVELIEDDHHHDDDDLQTPRYIFLLSGMTNEERVDYGALIEQLGGKFVDGQNYDSAATHLVTGCPGRNEKFLACVAAGKWILHKSYFEACRQQHKFVQEELYEWGGESTRSLPGITKTVLNLAMAANTWRQKIQEMTKSQEKGGAFLGWKVILHTDKKKESNFIRLLVAGGAQVIPVKPPYTPDISATHAFLELRKLPLEQGDLECLLRADVLCLKPEFIPVHLTDPTGSPDDYIPTEILALKASLPDSMTSKRKFSSSNASNKRSRKQ</sequence>
<dbReference type="Gene3D" id="3.40.50.10190">
    <property type="entry name" value="BRCT domain"/>
    <property type="match status" value="9"/>
</dbReference>
<gene>
    <name evidence="17" type="ORF">SNE40_008642</name>
</gene>
<comment type="subcellular location">
    <subcellularLocation>
        <location evidence="2">Chromosome</location>
    </subcellularLocation>
    <subcellularLocation>
        <location evidence="3">Cytoplasm</location>
        <location evidence="3">Cytoskeleton</location>
        <location evidence="3">Microtubule organizing center</location>
        <location evidence="3">Centrosome</location>
    </subcellularLocation>
    <subcellularLocation>
        <location evidence="4">Cytoplasm</location>
        <location evidence="4">Cytoskeleton</location>
        <location evidence="4">Spindle pole</location>
    </subcellularLocation>
    <subcellularLocation>
        <location evidence="1">Nucleus</location>
    </subcellularLocation>
</comment>
<evidence type="ECO:0000256" key="6">
    <source>
        <dbReference type="ARBA" id="ARBA00022490"/>
    </source>
</evidence>
<feature type="compositionally biased region" description="Basic and acidic residues" evidence="15">
    <location>
        <begin position="1188"/>
        <end position="1223"/>
    </location>
</feature>
<feature type="region of interest" description="Disordered" evidence="15">
    <location>
        <begin position="278"/>
        <end position="304"/>
    </location>
</feature>
<evidence type="ECO:0000313" key="18">
    <source>
        <dbReference type="Proteomes" id="UP001347796"/>
    </source>
</evidence>
<dbReference type="InterPro" id="IPR001357">
    <property type="entry name" value="BRCT_dom"/>
</dbReference>
<dbReference type="CDD" id="cd17728">
    <property type="entry name" value="BRCT_TopBP1_rpt8"/>
    <property type="match status" value="1"/>
</dbReference>
<dbReference type="CDD" id="cd17718">
    <property type="entry name" value="BRCT_TopBP1_rpt3"/>
    <property type="match status" value="1"/>
</dbReference>
<feature type="compositionally biased region" description="Basic and acidic residues" evidence="15">
    <location>
        <begin position="1310"/>
        <end position="1323"/>
    </location>
</feature>
<feature type="domain" description="BRCT" evidence="16">
    <location>
        <begin position="191"/>
        <end position="280"/>
    </location>
</feature>
<dbReference type="Pfam" id="PF12738">
    <property type="entry name" value="PTCB-BRCT"/>
    <property type="match status" value="1"/>
</dbReference>
<feature type="domain" description="BRCT" evidence="16">
    <location>
        <begin position="631"/>
        <end position="726"/>
    </location>
</feature>
<dbReference type="EMBL" id="JAZGQO010000007">
    <property type="protein sequence ID" value="KAK6180631.1"/>
    <property type="molecule type" value="Genomic_DNA"/>
</dbReference>
<dbReference type="SMART" id="SM00292">
    <property type="entry name" value="BRCT"/>
    <property type="match status" value="7"/>
</dbReference>
<keyword evidence="8" id="KW-0677">Repeat</keyword>
<reference evidence="17 18" key="1">
    <citation type="submission" date="2024-01" db="EMBL/GenBank/DDBJ databases">
        <title>The genome of the rayed Mediterranean limpet Patella caerulea (Linnaeus, 1758).</title>
        <authorList>
            <person name="Anh-Thu Weber A."/>
            <person name="Halstead-Nussloch G."/>
        </authorList>
    </citation>
    <scope>NUCLEOTIDE SEQUENCE [LARGE SCALE GENOMIC DNA]</scope>
    <source>
        <strain evidence="17">AATW-2023a</strain>
        <tissue evidence="17">Whole specimen</tissue>
    </source>
</reference>
<dbReference type="GO" id="GO:0006270">
    <property type="term" value="P:DNA replication initiation"/>
    <property type="evidence" value="ECO:0007669"/>
    <property type="project" value="TreeGrafter"/>
</dbReference>
<keyword evidence="13" id="KW-0539">Nucleus</keyword>
<evidence type="ECO:0000256" key="1">
    <source>
        <dbReference type="ARBA" id="ARBA00004123"/>
    </source>
</evidence>
<dbReference type="GO" id="GO:0000922">
    <property type="term" value="C:spindle pole"/>
    <property type="evidence" value="ECO:0007669"/>
    <property type="project" value="UniProtKB-SubCell"/>
</dbReference>
<evidence type="ECO:0000256" key="15">
    <source>
        <dbReference type="SAM" id="MobiDB-lite"/>
    </source>
</evidence>
<evidence type="ECO:0000313" key="17">
    <source>
        <dbReference type="EMBL" id="KAK6180631.1"/>
    </source>
</evidence>
<feature type="region of interest" description="Disordered" evidence="15">
    <location>
        <begin position="1393"/>
        <end position="1433"/>
    </location>
</feature>
<dbReference type="CDD" id="cd17731">
    <property type="entry name" value="BRCT_TopBP1_rpt2_like"/>
    <property type="match status" value="1"/>
</dbReference>
<feature type="compositionally biased region" description="Low complexity" evidence="15">
    <location>
        <begin position="1154"/>
        <end position="1165"/>
    </location>
</feature>
<dbReference type="GO" id="GO:0006281">
    <property type="term" value="P:DNA repair"/>
    <property type="evidence" value="ECO:0007669"/>
    <property type="project" value="UniProtKB-KW"/>
</dbReference>
<feature type="compositionally biased region" description="Low complexity" evidence="15">
    <location>
        <begin position="773"/>
        <end position="789"/>
    </location>
</feature>
<dbReference type="GO" id="GO:0005634">
    <property type="term" value="C:nucleus"/>
    <property type="evidence" value="ECO:0007669"/>
    <property type="project" value="UniProtKB-SubCell"/>
</dbReference>
<feature type="region of interest" description="Disordered" evidence="15">
    <location>
        <begin position="1132"/>
        <end position="1351"/>
    </location>
</feature>
<organism evidence="17 18">
    <name type="scientific">Patella caerulea</name>
    <name type="common">Rayed Mediterranean limpet</name>
    <dbReference type="NCBI Taxonomy" id="87958"/>
    <lineage>
        <taxon>Eukaryota</taxon>
        <taxon>Metazoa</taxon>
        <taxon>Spiralia</taxon>
        <taxon>Lophotrochozoa</taxon>
        <taxon>Mollusca</taxon>
        <taxon>Gastropoda</taxon>
        <taxon>Patellogastropoda</taxon>
        <taxon>Patelloidea</taxon>
        <taxon>Patellidae</taxon>
        <taxon>Patella</taxon>
    </lineage>
</organism>
<evidence type="ECO:0000256" key="3">
    <source>
        <dbReference type="ARBA" id="ARBA00004300"/>
    </source>
</evidence>
<dbReference type="InterPro" id="IPR049936">
    <property type="entry name" value="TopBP1_BRCT_8"/>
</dbReference>
<protein>
    <recommendedName>
        <fullName evidence="16">BRCT domain-containing protein</fullName>
    </recommendedName>
</protein>
<dbReference type="Pfam" id="PF00533">
    <property type="entry name" value="BRCT"/>
    <property type="match status" value="5"/>
</dbReference>
<feature type="domain" description="BRCT" evidence="16">
    <location>
        <begin position="538"/>
        <end position="623"/>
    </location>
</feature>
<keyword evidence="6" id="KW-0963">Cytoplasm</keyword>
<keyword evidence="18" id="KW-1185">Reference proteome</keyword>
<dbReference type="PANTHER" id="PTHR13561">
    <property type="entry name" value="DNA REPLICATION REGULATOR DPB11-RELATED"/>
    <property type="match status" value="1"/>
</dbReference>
<dbReference type="FunFam" id="3.40.50.10190:FF:000018">
    <property type="entry name" value="DNA topoisomerase 2-binding protein 1"/>
    <property type="match status" value="1"/>
</dbReference>
<feature type="domain" description="BRCT" evidence="16">
    <location>
        <begin position="98"/>
        <end position="169"/>
    </location>
</feature>